<dbReference type="GO" id="GO:0000155">
    <property type="term" value="F:phosphorelay sensor kinase activity"/>
    <property type="evidence" value="ECO:0007669"/>
    <property type="project" value="InterPro"/>
</dbReference>
<evidence type="ECO:0000256" key="1">
    <source>
        <dbReference type="ARBA" id="ARBA00000085"/>
    </source>
</evidence>
<organism evidence="4 5">
    <name type="scientific">Pseudomonas aeruginosa</name>
    <dbReference type="NCBI Taxonomy" id="287"/>
    <lineage>
        <taxon>Bacteria</taxon>
        <taxon>Pseudomonadati</taxon>
        <taxon>Pseudomonadota</taxon>
        <taxon>Gammaproteobacteria</taxon>
        <taxon>Pseudomonadales</taxon>
        <taxon>Pseudomonadaceae</taxon>
        <taxon>Pseudomonas</taxon>
    </lineage>
</organism>
<dbReference type="InterPro" id="IPR000700">
    <property type="entry name" value="PAS-assoc_C"/>
</dbReference>
<dbReference type="SUPFAM" id="SSF47384">
    <property type="entry name" value="Homodimeric domain of signal transducing histidine kinase"/>
    <property type="match status" value="1"/>
</dbReference>
<feature type="non-terminal residue" evidence="4">
    <location>
        <position position="1"/>
    </location>
</feature>
<keyword evidence="4" id="KW-0808">Transferase</keyword>
<sequence length="138" mass="15407">GQRFLWLVWAERPLFAARGELCEVQAVGRDNTPVRRAQQQLAQGAKMASLGEMVSGLAHEVKQPLHVLRMTLFNMRQRMNSVGLDGDYLGEKLERMDAQVLRVDRLVSHLGVFSRKSALEALPFDPYTAFEGALGLLG</sequence>
<name>A0A367LYJ4_PSEAI</name>
<dbReference type="EC" id="2.7.13.3" evidence="2"/>
<dbReference type="InterPro" id="IPR036097">
    <property type="entry name" value="HisK_dim/P_sf"/>
</dbReference>
<dbReference type="AlphaFoldDB" id="A0A367LYJ4"/>
<gene>
    <name evidence="4" type="ORF">DT376_37835</name>
</gene>
<feature type="non-terminal residue" evidence="4">
    <location>
        <position position="138"/>
    </location>
</feature>
<evidence type="ECO:0000256" key="2">
    <source>
        <dbReference type="ARBA" id="ARBA00012438"/>
    </source>
</evidence>
<feature type="domain" description="PAC" evidence="3">
    <location>
        <begin position="1"/>
        <end position="43"/>
    </location>
</feature>
<evidence type="ECO:0000259" key="3">
    <source>
        <dbReference type="PROSITE" id="PS50113"/>
    </source>
</evidence>
<dbReference type="PROSITE" id="PS50113">
    <property type="entry name" value="PAC"/>
    <property type="match status" value="1"/>
</dbReference>
<accession>A0A367LYJ4</accession>
<dbReference type="CDD" id="cd00082">
    <property type="entry name" value="HisKA"/>
    <property type="match status" value="1"/>
</dbReference>
<dbReference type="SMART" id="SM00388">
    <property type="entry name" value="HisKA"/>
    <property type="match status" value="1"/>
</dbReference>
<dbReference type="PANTHER" id="PTHR43065">
    <property type="entry name" value="SENSOR HISTIDINE KINASE"/>
    <property type="match status" value="1"/>
</dbReference>
<proteinExistence type="predicted"/>
<reference evidence="4 5" key="1">
    <citation type="submission" date="2018-07" db="EMBL/GenBank/DDBJ databases">
        <title>Mechanisms of high-level aminoglycoside resistance among Gram-negative pathogens in Brazil.</title>
        <authorList>
            <person name="Ballaben A.S."/>
            <person name="Darini A.L.C."/>
            <person name="Doi Y."/>
        </authorList>
    </citation>
    <scope>NUCLEOTIDE SEQUENCE [LARGE SCALE GENOMIC DNA]</scope>
    <source>
        <strain evidence="4 5">B2-305</strain>
    </source>
</reference>
<dbReference type="Pfam" id="PF00512">
    <property type="entry name" value="HisKA"/>
    <property type="match status" value="1"/>
</dbReference>
<keyword evidence="4" id="KW-0418">Kinase</keyword>
<comment type="caution">
    <text evidence="4">The sequence shown here is derived from an EMBL/GenBank/DDBJ whole genome shotgun (WGS) entry which is preliminary data.</text>
</comment>
<protein>
    <recommendedName>
        <fullName evidence="2">histidine kinase</fullName>
        <ecNumber evidence="2">2.7.13.3</ecNumber>
    </recommendedName>
</protein>
<dbReference type="Gene3D" id="1.10.287.130">
    <property type="match status" value="1"/>
</dbReference>
<evidence type="ECO:0000313" key="4">
    <source>
        <dbReference type="EMBL" id="RCI69833.1"/>
    </source>
</evidence>
<evidence type="ECO:0000313" key="5">
    <source>
        <dbReference type="Proteomes" id="UP000253594"/>
    </source>
</evidence>
<dbReference type="EMBL" id="QORE01002675">
    <property type="protein sequence ID" value="RCI69833.1"/>
    <property type="molecule type" value="Genomic_DNA"/>
</dbReference>
<dbReference type="InterPro" id="IPR003661">
    <property type="entry name" value="HisK_dim/P_dom"/>
</dbReference>
<dbReference type="PANTHER" id="PTHR43065:SF42">
    <property type="entry name" value="TWO-COMPONENT SENSOR PPRA"/>
    <property type="match status" value="1"/>
</dbReference>
<comment type="catalytic activity">
    <reaction evidence="1">
        <text>ATP + protein L-histidine = ADP + protein N-phospho-L-histidine.</text>
        <dbReference type="EC" id="2.7.13.3"/>
    </reaction>
</comment>
<dbReference type="Proteomes" id="UP000253594">
    <property type="component" value="Unassembled WGS sequence"/>
</dbReference>